<sequence>MSLELQLEEKRGQLAHIDRAISDIVKSVSVLDVINDPAFNAKAPAETTNNEPQNLTLYQLNAKLKDLENAESQLNELWIIKNLFKEVELALETTFNISLDCDKDELLSIVKNIEKLHKKTTRLPQSNLTISTSIKARFDSLLNDFGAHLEHVFHEFVPTNTRAEFFLKDSLEMTGKSLNFGEFADVVNLYEAINPSSKISGQLHSLKTDWEKSILEPLIAKRIILRLDSAEKTHTLSISFIDSVSDFSTSAFLLSLQCFVHFVNAASLKSLKNHYATKISNGLADIISENIKDFTEDGESLTQELLHTLELFSSTGWTMPLRNIFMGHSDIRETLDGLHLNWITDKYIDVLRNIFASPQFESDLQNQSLVTKTIEIQPQVTPIPVASQIAPSKQTTEQPADDISEELEWDDNWGSDDEELERATKQSVHSDAWDDNWGESWSDDEDHPPKVLPQSTILTGPKLEAVEEMEEPKAHTESYSYAVSAIAEKITGVLLEFERETDGADPQVLMDSIFALALASYPSVSLLFLLLNDLRSVKTQNASLADNAENEWSHFCQSFSNDITKILQKAGLLDSSSESDDSDGEAGFVSIAQIKNQLDGLMSSQLQSTNSHELKLFVLQVLNLINNIVLQKILRCDEITEYQSEEFTRYLEGLQVVEAEILAKFGEEPAVLATTNKIMQTKFLINNHLRSIMEYFYQGELYDFSTDELVSVIKSVFIPSELRENCLNEIVDVRSS</sequence>
<dbReference type="Proteomes" id="UP000649328">
    <property type="component" value="Unassembled WGS sequence"/>
</dbReference>
<dbReference type="InterPro" id="IPR021876">
    <property type="entry name" value="Dsl1_C"/>
</dbReference>
<feature type="domain" description="Retrograde transport protein Dsl1 C-terminal" evidence="2">
    <location>
        <begin position="605"/>
        <end position="735"/>
    </location>
</feature>
<keyword evidence="4" id="KW-1185">Reference proteome</keyword>
<accession>A0A8H7LGQ0</accession>
<feature type="region of interest" description="Disordered" evidence="1">
    <location>
        <begin position="417"/>
        <end position="455"/>
    </location>
</feature>
<organism evidence="3 4">
    <name type="scientific">Metschnikowia pulcherrima</name>
    <dbReference type="NCBI Taxonomy" id="27326"/>
    <lineage>
        <taxon>Eukaryota</taxon>
        <taxon>Fungi</taxon>
        <taxon>Dikarya</taxon>
        <taxon>Ascomycota</taxon>
        <taxon>Saccharomycotina</taxon>
        <taxon>Pichiomycetes</taxon>
        <taxon>Metschnikowiaceae</taxon>
        <taxon>Metschnikowia</taxon>
    </lineage>
</organism>
<dbReference type="Gene3D" id="1.10.357.150">
    <property type="match status" value="1"/>
</dbReference>
<protein>
    <recommendedName>
        <fullName evidence="2">Retrograde transport protein Dsl1 C-terminal domain-containing protein</fullName>
    </recommendedName>
</protein>
<dbReference type="EMBL" id="JACBPP010000002">
    <property type="protein sequence ID" value="KAF8004257.1"/>
    <property type="molecule type" value="Genomic_DNA"/>
</dbReference>
<evidence type="ECO:0000313" key="3">
    <source>
        <dbReference type="EMBL" id="KAF8004257.1"/>
    </source>
</evidence>
<evidence type="ECO:0000259" key="2">
    <source>
        <dbReference type="Pfam" id="PF11989"/>
    </source>
</evidence>
<evidence type="ECO:0000313" key="4">
    <source>
        <dbReference type="Proteomes" id="UP000649328"/>
    </source>
</evidence>
<reference evidence="3" key="1">
    <citation type="submission" date="2020-10" db="EMBL/GenBank/DDBJ databases">
        <title>The Whole-Genome Sequence of Metschnikowia persimmonesis, a Novel Endophytic Yeast Species Isolated from Medicinal Plant Diospyros kaki Thumb.</title>
        <authorList>
            <person name="Rahmat E."/>
            <person name="Kang Y."/>
        </authorList>
    </citation>
    <scope>NUCLEOTIDE SEQUENCE</scope>
    <source>
        <strain evidence="3">KIOM G15050</strain>
    </source>
</reference>
<proteinExistence type="predicted"/>
<dbReference type="Pfam" id="PF11989">
    <property type="entry name" value="Dsl1_C"/>
    <property type="match status" value="1"/>
</dbReference>
<evidence type="ECO:0000256" key="1">
    <source>
        <dbReference type="SAM" id="MobiDB-lite"/>
    </source>
</evidence>
<name>A0A8H7LGQ0_9ASCO</name>
<feature type="compositionally biased region" description="Acidic residues" evidence="1">
    <location>
        <begin position="433"/>
        <end position="446"/>
    </location>
</feature>
<dbReference type="InterPro" id="IPR046362">
    <property type="entry name" value="Zw10/DSL1_C_sf"/>
</dbReference>
<dbReference type="OrthoDB" id="534815at2759"/>
<comment type="caution">
    <text evidence="3">The sequence shown here is derived from an EMBL/GenBank/DDBJ whole genome shotgun (WGS) entry which is preliminary data.</text>
</comment>
<gene>
    <name evidence="3" type="ORF">HF325_001705</name>
</gene>
<dbReference type="AlphaFoldDB" id="A0A8H7LGQ0"/>